<sequence>MILNRSVYFKVGHYFRMLQTSAQTNDDGRQHDVRTCNGNHHCRNRQTIQLDQRGEGNRCEGLQEQDGIQELEQGLGQDGILVQGLGQQGECKCFGEQGLGDILVQGQELDDIQEQEREHEQLVICFKQQFRNGDGRRHGGQSCNGNHHQRVQQMEQREECKCFEEQLEQELGQGGILVQGQGQQGECKCFGELGQGGIRELERELGLDDILVLEQGQQGECRCFGEQGQGGILVLEQGQELGGILVLELGQQGEYY</sequence>
<protein>
    <submittedName>
        <fullName evidence="1">Uncharacterized protein</fullName>
    </submittedName>
</protein>
<keyword evidence="2" id="KW-1185">Reference proteome</keyword>
<proteinExistence type="predicted"/>
<gene>
    <name evidence="1" type="ORF">FF38_05093</name>
</gene>
<dbReference type="EMBL" id="JRES01000882">
    <property type="protein sequence ID" value="KNC27598.1"/>
    <property type="molecule type" value="Genomic_DNA"/>
</dbReference>
<dbReference type="AlphaFoldDB" id="A0A0L0C5C1"/>
<reference evidence="1 2" key="1">
    <citation type="journal article" date="2015" name="Nat. Commun.">
        <title>Lucilia cuprina genome unlocks parasitic fly biology to underpin future interventions.</title>
        <authorList>
            <person name="Anstead C.A."/>
            <person name="Korhonen P.K."/>
            <person name="Young N.D."/>
            <person name="Hall R.S."/>
            <person name="Jex A.R."/>
            <person name="Murali S.C."/>
            <person name="Hughes D.S."/>
            <person name="Lee S.F."/>
            <person name="Perry T."/>
            <person name="Stroehlein A.J."/>
            <person name="Ansell B.R."/>
            <person name="Breugelmans B."/>
            <person name="Hofmann A."/>
            <person name="Qu J."/>
            <person name="Dugan S."/>
            <person name="Lee S.L."/>
            <person name="Chao H."/>
            <person name="Dinh H."/>
            <person name="Han Y."/>
            <person name="Doddapaneni H.V."/>
            <person name="Worley K.C."/>
            <person name="Muzny D.M."/>
            <person name="Ioannidis P."/>
            <person name="Waterhouse R.M."/>
            <person name="Zdobnov E.M."/>
            <person name="James P.J."/>
            <person name="Bagnall N.H."/>
            <person name="Kotze A.C."/>
            <person name="Gibbs R.A."/>
            <person name="Richards S."/>
            <person name="Batterham P."/>
            <person name="Gasser R.B."/>
        </authorList>
    </citation>
    <scope>NUCLEOTIDE SEQUENCE [LARGE SCALE GENOMIC DNA]</scope>
    <source>
        <strain evidence="1 2">LS</strain>
        <tissue evidence="1">Full body</tissue>
    </source>
</reference>
<accession>A0A0L0C5C1</accession>
<comment type="caution">
    <text evidence="1">The sequence shown here is derived from an EMBL/GenBank/DDBJ whole genome shotgun (WGS) entry which is preliminary data.</text>
</comment>
<dbReference type="Proteomes" id="UP000037069">
    <property type="component" value="Unassembled WGS sequence"/>
</dbReference>
<organism evidence="1 2">
    <name type="scientific">Lucilia cuprina</name>
    <name type="common">Green bottle fly</name>
    <name type="synonym">Australian sheep blowfly</name>
    <dbReference type="NCBI Taxonomy" id="7375"/>
    <lineage>
        <taxon>Eukaryota</taxon>
        <taxon>Metazoa</taxon>
        <taxon>Ecdysozoa</taxon>
        <taxon>Arthropoda</taxon>
        <taxon>Hexapoda</taxon>
        <taxon>Insecta</taxon>
        <taxon>Pterygota</taxon>
        <taxon>Neoptera</taxon>
        <taxon>Endopterygota</taxon>
        <taxon>Diptera</taxon>
        <taxon>Brachycera</taxon>
        <taxon>Muscomorpha</taxon>
        <taxon>Oestroidea</taxon>
        <taxon>Calliphoridae</taxon>
        <taxon>Luciliinae</taxon>
        <taxon>Lucilia</taxon>
    </lineage>
</organism>
<evidence type="ECO:0000313" key="2">
    <source>
        <dbReference type="Proteomes" id="UP000037069"/>
    </source>
</evidence>
<evidence type="ECO:0000313" key="1">
    <source>
        <dbReference type="EMBL" id="KNC27598.1"/>
    </source>
</evidence>
<name>A0A0L0C5C1_LUCCU</name>